<dbReference type="Gene3D" id="3.40.430.10">
    <property type="entry name" value="Dihydrofolate Reductase, subunit A"/>
    <property type="match status" value="1"/>
</dbReference>
<dbReference type="Proteomes" id="UP000284605">
    <property type="component" value="Unassembled WGS sequence"/>
</dbReference>
<evidence type="ECO:0000313" key="5">
    <source>
        <dbReference type="EMBL" id="RJF87601.1"/>
    </source>
</evidence>
<dbReference type="OrthoDB" id="9800865at2"/>
<comment type="caution">
    <text evidence="5">The sequence shown here is derived from an EMBL/GenBank/DDBJ whole genome shotgun (WGS) entry which is preliminary data.</text>
</comment>
<dbReference type="GO" id="GO:0008703">
    <property type="term" value="F:5-amino-6-(5-phosphoribosylamino)uracil reductase activity"/>
    <property type="evidence" value="ECO:0007669"/>
    <property type="project" value="InterPro"/>
</dbReference>
<reference evidence="5 6" key="1">
    <citation type="submission" date="2018-09" db="EMBL/GenBank/DDBJ databases">
        <authorList>
            <person name="Zhu H."/>
        </authorList>
    </citation>
    <scope>NUCLEOTIDE SEQUENCE [LARGE SCALE GENOMIC DNA]</scope>
    <source>
        <strain evidence="5 6">K1W22B-8</strain>
    </source>
</reference>
<dbReference type="GO" id="GO:0009231">
    <property type="term" value="P:riboflavin biosynthetic process"/>
    <property type="evidence" value="ECO:0007669"/>
    <property type="project" value="InterPro"/>
</dbReference>
<evidence type="ECO:0000313" key="6">
    <source>
        <dbReference type="Proteomes" id="UP000284605"/>
    </source>
</evidence>
<dbReference type="PANTHER" id="PTHR38011">
    <property type="entry name" value="DIHYDROFOLATE REDUCTASE FAMILY PROTEIN (AFU_ORTHOLOGUE AFUA_8G06820)"/>
    <property type="match status" value="1"/>
</dbReference>
<keyword evidence="6" id="KW-1185">Reference proteome</keyword>
<organism evidence="5 6">
    <name type="scientific">Oleomonas cavernae</name>
    <dbReference type="NCBI Taxonomy" id="2320859"/>
    <lineage>
        <taxon>Bacteria</taxon>
        <taxon>Pseudomonadati</taxon>
        <taxon>Pseudomonadota</taxon>
        <taxon>Alphaproteobacteria</taxon>
        <taxon>Acetobacterales</taxon>
        <taxon>Acetobacteraceae</taxon>
        <taxon>Oleomonas</taxon>
    </lineage>
</organism>
<dbReference type="InterPro" id="IPR002734">
    <property type="entry name" value="RibDG_C"/>
</dbReference>
<dbReference type="SUPFAM" id="SSF53597">
    <property type="entry name" value="Dihydrofolate reductase-like"/>
    <property type="match status" value="1"/>
</dbReference>
<dbReference type="InterPro" id="IPR050765">
    <property type="entry name" value="Riboflavin_Biosynth_HTPR"/>
</dbReference>
<name>A0A418WC42_9PROT</name>
<dbReference type="InterPro" id="IPR024072">
    <property type="entry name" value="DHFR-like_dom_sf"/>
</dbReference>
<keyword evidence="3" id="KW-0560">Oxidoreductase</keyword>
<accession>A0A418WC42</accession>
<sequence length="257" mass="27293">MNRGAVRPEVWDRLVARAHLPGAAMAAAGHELYGPIAQPPGTALVIGQVGQSLDGRIATLAGDAQNISGRDGLVHLHRLRALVDAVIVGAKTAVHDNPQLNVRHAKGPNPARVLIDPRGRIPDDRRLFHDDGARRIVIQAVDRPRPEGVEVIRLGLDGDIIAPHRIVAALAALGLTRLLVEGGATTLGHFCSANLIDRLHIAVAPLIIGAGPTGLALPPVDALDDCVRPTVTAYDLGSDVVFDCVFRPRERYTMVAE</sequence>
<keyword evidence="2" id="KW-0521">NADP</keyword>
<dbReference type="EMBL" id="QYUK01000011">
    <property type="protein sequence ID" value="RJF87601.1"/>
    <property type="molecule type" value="Genomic_DNA"/>
</dbReference>
<feature type="domain" description="Bacterial bifunctional deaminase-reductase C-terminal" evidence="4">
    <location>
        <begin position="45"/>
        <end position="214"/>
    </location>
</feature>
<dbReference type="PANTHER" id="PTHR38011:SF7">
    <property type="entry name" value="2,5-DIAMINO-6-RIBOSYLAMINO-4(3H)-PYRIMIDINONE 5'-PHOSPHATE REDUCTASE"/>
    <property type="match status" value="1"/>
</dbReference>
<evidence type="ECO:0000259" key="4">
    <source>
        <dbReference type="Pfam" id="PF01872"/>
    </source>
</evidence>
<gene>
    <name evidence="5" type="ORF">D3874_11680</name>
</gene>
<evidence type="ECO:0000256" key="1">
    <source>
        <dbReference type="ARBA" id="ARBA00005104"/>
    </source>
</evidence>
<dbReference type="Pfam" id="PF01872">
    <property type="entry name" value="RibD_C"/>
    <property type="match status" value="1"/>
</dbReference>
<proteinExistence type="predicted"/>
<evidence type="ECO:0000256" key="3">
    <source>
        <dbReference type="ARBA" id="ARBA00023002"/>
    </source>
</evidence>
<protein>
    <submittedName>
        <fullName evidence="5">RibD family protein</fullName>
    </submittedName>
</protein>
<evidence type="ECO:0000256" key="2">
    <source>
        <dbReference type="ARBA" id="ARBA00022857"/>
    </source>
</evidence>
<comment type="pathway">
    <text evidence="1">Cofactor biosynthesis; riboflavin biosynthesis.</text>
</comment>
<dbReference type="AlphaFoldDB" id="A0A418WC42"/>